<dbReference type="OrthoDB" id="333076at2"/>
<organism evidence="1 2">
    <name type="scientific">Pseudohalioglobus lutimaris</name>
    <dbReference type="NCBI Taxonomy" id="1737061"/>
    <lineage>
        <taxon>Bacteria</taxon>
        <taxon>Pseudomonadati</taxon>
        <taxon>Pseudomonadota</taxon>
        <taxon>Gammaproteobacteria</taxon>
        <taxon>Cellvibrionales</taxon>
        <taxon>Halieaceae</taxon>
        <taxon>Pseudohalioglobus</taxon>
    </lineage>
</organism>
<dbReference type="RefSeq" id="WP_101517189.1">
    <property type="nucleotide sequence ID" value="NZ_PKUS01000002.1"/>
</dbReference>
<proteinExistence type="predicted"/>
<evidence type="ECO:0000313" key="1">
    <source>
        <dbReference type="EMBL" id="PLW70181.1"/>
    </source>
</evidence>
<protein>
    <submittedName>
        <fullName evidence="1">Uncharacterized protein</fullName>
    </submittedName>
</protein>
<accession>A0A2N5X6S6</accession>
<gene>
    <name evidence="1" type="ORF">C0039_02945</name>
</gene>
<dbReference type="SUPFAM" id="SSF159245">
    <property type="entry name" value="AttH-like"/>
    <property type="match status" value="1"/>
</dbReference>
<dbReference type="Proteomes" id="UP000235005">
    <property type="component" value="Unassembled WGS sequence"/>
</dbReference>
<sequence>MAGTIGPLLPSDEQFNHQVVETFATVGQSDPAWTEKVCGMAAARDGSLQIAFGFGKYTNRNVVDAYAGISRGVEQWVVRGSRALNADPESVDVGPIHYEVIEPLRQVRVSLQPNAAQPIAFELFFHAAAACVVEEREDRRDPHGFRKATDQIRYHQTGLASGWLEIDGERVDITPDAWVATRDKSWGVRPSVGLPAEDLEPDYHQHIPQALAIWNPVLFEQADGSRYAFHHYFLQFSGPGFSHQRIQGGFEDESGQTARLIGMTPTLRFDSPSKRLQGGEFLLHMEDGSERQLTFEKLSETGFYLGAGHYHGGDGHYHGSWRGTLHVDGDYVSNAAELDVIQRYHQFRDCMIRVEDGYTGAVGYGNCQTHVHGAWPEFGLGGDEPML</sequence>
<evidence type="ECO:0000313" key="2">
    <source>
        <dbReference type="Proteomes" id="UP000235005"/>
    </source>
</evidence>
<keyword evidence="2" id="KW-1185">Reference proteome</keyword>
<name>A0A2N5X6S6_9GAMM</name>
<dbReference type="EMBL" id="PKUS01000002">
    <property type="protein sequence ID" value="PLW70181.1"/>
    <property type="molecule type" value="Genomic_DNA"/>
</dbReference>
<dbReference type="AlphaFoldDB" id="A0A2N5X6S6"/>
<reference evidence="1 2" key="1">
    <citation type="submission" date="2018-01" db="EMBL/GenBank/DDBJ databases">
        <title>The draft genome sequence of Halioglobus lutimaris HF004.</title>
        <authorList>
            <person name="Du Z.-J."/>
            <person name="Shi M.-J."/>
        </authorList>
    </citation>
    <scope>NUCLEOTIDE SEQUENCE [LARGE SCALE GENOMIC DNA]</scope>
    <source>
        <strain evidence="1 2">HF004</strain>
    </source>
</reference>
<comment type="caution">
    <text evidence="1">The sequence shown here is derived from an EMBL/GenBank/DDBJ whole genome shotgun (WGS) entry which is preliminary data.</text>
</comment>